<dbReference type="Proteomes" id="UP000051836">
    <property type="component" value="Unassembled WGS sequence"/>
</dbReference>
<comment type="caution">
    <text evidence="1">The sequence shown here is derived from an EMBL/GenBank/DDBJ whole genome shotgun (WGS) entry which is preliminary data.</text>
</comment>
<dbReference type="EMBL" id="LMAW01001259">
    <property type="protein sequence ID" value="KQK83943.1"/>
    <property type="molecule type" value="Genomic_DNA"/>
</dbReference>
<protein>
    <submittedName>
        <fullName evidence="1">Uncharacterized protein</fullName>
    </submittedName>
</protein>
<sequence length="134" mass="15371">MAYESLHVSLYDLHTYLNINYCSLDEDVWLYPQNKAMRSEKALKTLDLQFKEGFSGPVDLLLVDYCFDRLGACTAVMPHPINFKLPEEPSWLQYLINAKVFNSISLCLCGLGECYYTHFPDEDMVSQVSDAVLK</sequence>
<name>A0A0Q3MN40_AMAAE</name>
<proteinExistence type="predicted"/>
<evidence type="ECO:0000313" key="1">
    <source>
        <dbReference type="EMBL" id="KQK83943.1"/>
    </source>
</evidence>
<evidence type="ECO:0000313" key="2">
    <source>
        <dbReference type="Proteomes" id="UP000051836"/>
    </source>
</evidence>
<gene>
    <name evidence="1" type="ORF">AAES_54184</name>
</gene>
<organism evidence="1 2">
    <name type="scientific">Amazona aestiva</name>
    <name type="common">Blue-fronted Amazon parrot</name>
    <dbReference type="NCBI Taxonomy" id="12930"/>
    <lineage>
        <taxon>Eukaryota</taxon>
        <taxon>Metazoa</taxon>
        <taxon>Chordata</taxon>
        <taxon>Craniata</taxon>
        <taxon>Vertebrata</taxon>
        <taxon>Euteleostomi</taxon>
        <taxon>Archelosauria</taxon>
        <taxon>Archosauria</taxon>
        <taxon>Dinosauria</taxon>
        <taxon>Saurischia</taxon>
        <taxon>Theropoda</taxon>
        <taxon>Coelurosauria</taxon>
        <taxon>Aves</taxon>
        <taxon>Neognathae</taxon>
        <taxon>Neoaves</taxon>
        <taxon>Telluraves</taxon>
        <taxon>Australaves</taxon>
        <taxon>Psittaciformes</taxon>
        <taxon>Psittacidae</taxon>
        <taxon>Amazona</taxon>
    </lineage>
</organism>
<reference evidence="1 2" key="1">
    <citation type="submission" date="2015-10" db="EMBL/GenBank/DDBJ databases">
        <authorList>
            <person name="Gilbert D.G."/>
        </authorList>
    </citation>
    <scope>NUCLEOTIDE SEQUENCE [LARGE SCALE GENOMIC DNA]</scope>
    <source>
        <strain evidence="1">FVVF132</strain>
    </source>
</reference>
<accession>A0A0Q3MN40</accession>
<dbReference type="AlphaFoldDB" id="A0A0Q3MN40"/>
<keyword evidence="2" id="KW-1185">Reference proteome</keyword>